<proteinExistence type="predicted"/>
<feature type="region of interest" description="Disordered" evidence="1">
    <location>
        <begin position="179"/>
        <end position="220"/>
    </location>
</feature>
<evidence type="ECO:0000256" key="1">
    <source>
        <dbReference type="SAM" id="MobiDB-lite"/>
    </source>
</evidence>
<name>A5CAT0_VITVI</name>
<dbReference type="AlphaFoldDB" id="A5CAT0"/>
<gene>
    <name evidence="2" type="ORF">VITISV_001798</name>
</gene>
<organism evidence="2">
    <name type="scientific">Vitis vinifera</name>
    <name type="common">Grape</name>
    <dbReference type="NCBI Taxonomy" id="29760"/>
    <lineage>
        <taxon>Eukaryota</taxon>
        <taxon>Viridiplantae</taxon>
        <taxon>Streptophyta</taxon>
        <taxon>Embryophyta</taxon>
        <taxon>Tracheophyta</taxon>
        <taxon>Spermatophyta</taxon>
        <taxon>Magnoliopsida</taxon>
        <taxon>eudicotyledons</taxon>
        <taxon>Gunneridae</taxon>
        <taxon>Pentapetalae</taxon>
        <taxon>rosids</taxon>
        <taxon>Vitales</taxon>
        <taxon>Vitaceae</taxon>
        <taxon>Viteae</taxon>
        <taxon>Vitis</taxon>
    </lineage>
</organism>
<accession>A5CAT0</accession>
<dbReference type="EMBL" id="AM488473">
    <property type="protein sequence ID" value="CAN82005.1"/>
    <property type="molecule type" value="Genomic_DNA"/>
</dbReference>
<protein>
    <submittedName>
        <fullName evidence="2">Uncharacterized protein</fullName>
    </submittedName>
</protein>
<evidence type="ECO:0000313" key="2">
    <source>
        <dbReference type="EMBL" id="CAN82005.1"/>
    </source>
</evidence>
<reference evidence="2" key="1">
    <citation type="journal article" date="2007" name="PLoS ONE">
        <title>The first genome sequence of an elite grapevine cultivar (Pinot noir Vitis vinifera L.): coping with a highly heterozygous genome.</title>
        <authorList>
            <person name="Velasco R."/>
            <person name="Zharkikh A."/>
            <person name="Troggio M."/>
            <person name="Cartwright D.A."/>
            <person name="Cestaro A."/>
            <person name="Pruss D."/>
            <person name="Pindo M."/>
            <person name="FitzGerald L.M."/>
            <person name="Vezzulli S."/>
            <person name="Reid J."/>
            <person name="Malacarne G."/>
            <person name="Iliev D."/>
            <person name="Coppola G."/>
            <person name="Wardell B."/>
            <person name="Micheletti D."/>
            <person name="Macalma T."/>
            <person name="Facci M."/>
            <person name="Mitchell J.T."/>
            <person name="Perazzolli M."/>
            <person name="Eldredge G."/>
            <person name="Gatto P."/>
            <person name="Oyzerski R."/>
            <person name="Moretto M."/>
            <person name="Gutin N."/>
            <person name="Stefanini M."/>
            <person name="Chen Y."/>
            <person name="Segala C."/>
            <person name="Davenport C."/>
            <person name="Dematte L."/>
            <person name="Mraz A."/>
            <person name="Battilana J."/>
            <person name="Stormo K."/>
            <person name="Costa F."/>
            <person name="Tao Q."/>
            <person name="Si-Ammour A."/>
            <person name="Harkins T."/>
            <person name="Lackey A."/>
            <person name="Perbost C."/>
            <person name="Taillon B."/>
            <person name="Stella A."/>
            <person name="Solovyev V."/>
            <person name="Fawcett J.A."/>
            <person name="Sterck L."/>
            <person name="Vandepoele K."/>
            <person name="Grando S.M."/>
            <person name="Toppo S."/>
            <person name="Moser C."/>
            <person name="Lanchbury J."/>
            <person name="Bogden R."/>
            <person name="Skolnick M."/>
            <person name="Sgaramella V."/>
            <person name="Bhatnagar S.K."/>
            <person name="Fontana P."/>
            <person name="Gutin A."/>
            <person name="Van de Peer Y."/>
            <person name="Salamini F."/>
            <person name="Viola R."/>
        </authorList>
    </citation>
    <scope>NUCLEOTIDE SEQUENCE</scope>
</reference>
<sequence length="235" mass="25733">MPLLNKTQYPKKAAFVAKFVTRPRQVGRPTGWLSSMVDTSSAPFHNQLGLGQRALGASWARNLHVAVHRKMEAMDPKHAYCHAIVFCSGLEYVGFELDVRGCIAYTISLVGLCQATHGRPTLMFLIDALLLPSVPVPCDSCWQPDSFFPVINFLVLLGSIGVDSQVVVDLNGVGMTSRPGDNIRPIQRPSTDSRKNLAHSGGSFCSEIRHPTQASSRPTSWSSFMVDTSTNYIVL</sequence>